<sequence length="598" mass="67034">MHEIFTELDQDGSINAYQQAANRLAEGGGWGGRPLTIALLSSFVVNPYLPTLTVEAARFGFEARCWVAPFDNVIQELIDPASATVRGGYDVALIMRTLHAACPPLATRFLALSPQEVDRLIAGQVEELVTALRRFREQTATVVIVHGFALPAHPLLGILEGSVENSQTEAIRRLNAALSREVRAIPGVHYLDHDRVCARVGHANSQDDKWWYMARAPLSARLMPELAREQAIFFHALWGRVRKCLVLDLDNTLWGGVIGEDGMAGIALGHTGLGLVFREFQESVLALHRRGVLLAIASKNNFDDAFAVLRDHPEMVLRPELFAAMRIDWRPKPENILEIARELNIGVDSLVFWDDSPQERLWMRAARPEVLTPELPTDPMLYSERLRRLGVFDKLSLTGEDLKRGEMYRDQARRDQLRAGTDSLEAFYHGLAMRVTIQPAEEMTFARVLDLIHKTNQFNLSTRRHDAQTLRGFLADPACGVFAMRVADKFGDNGLVGVAIVRHAGEMVELDTLLMSCRVIGRTVERALLTHLFAWSRQRGATRMEADFIPTAKNQPVARFLPEHGFTEMSRNGSSSRWACDLTTVTLSWPDYIERGMA</sequence>
<organism evidence="2 3">
    <name type="scientific">Candidatus Magnetaquiglobus chichijimensis</name>
    <dbReference type="NCBI Taxonomy" id="3141448"/>
    <lineage>
        <taxon>Bacteria</taxon>
        <taxon>Pseudomonadati</taxon>
        <taxon>Pseudomonadota</taxon>
        <taxon>Magnetococcia</taxon>
        <taxon>Magnetococcales</taxon>
        <taxon>Candidatus Magnetaquicoccaceae</taxon>
        <taxon>Candidatus Magnetaquiglobus</taxon>
    </lineage>
</organism>
<dbReference type="PROSITE" id="PS51186">
    <property type="entry name" value="GNAT"/>
    <property type="match status" value="1"/>
</dbReference>
<name>A0ABQ0C4V2_9PROT</name>
<dbReference type="InterPro" id="IPR036514">
    <property type="entry name" value="SGNH_hydro_sf"/>
</dbReference>
<dbReference type="InterPro" id="IPR016181">
    <property type="entry name" value="Acyl_CoA_acyltransferase"/>
</dbReference>
<dbReference type="InterPro" id="IPR000182">
    <property type="entry name" value="GNAT_dom"/>
</dbReference>
<comment type="caution">
    <text evidence="2">The sequence shown here is derived from an EMBL/GenBank/DDBJ whole genome shotgun (WGS) entry which is preliminary data.</text>
</comment>
<dbReference type="SUPFAM" id="SSF55729">
    <property type="entry name" value="Acyl-CoA N-acyltransferases (Nat)"/>
    <property type="match status" value="1"/>
</dbReference>
<dbReference type="InterPro" id="IPR036412">
    <property type="entry name" value="HAD-like_sf"/>
</dbReference>
<reference evidence="2 3" key="2">
    <citation type="submission" date="2024-09" db="EMBL/GenBank/DDBJ databases">
        <title>Draft genome sequence of Candidatus Magnetaquicoccaceae bacterium FCR-1.</title>
        <authorList>
            <person name="Shimoshige H."/>
            <person name="Shimamura S."/>
            <person name="Taoka A."/>
            <person name="Kobayashi H."/>
            <person name="Maekawa T."/>
        </authorList>
    </citation>
    <scope>NUCLEOTIDE SEQUENCE [LARGE SCALE GENOMIC DNA]</scope>
    <source>
        <strain evidence="2 3">FCR-1</strain>
    </source>
</reference>
<evidence type="ECO:0000259" key="1">
    <source>
        <dbReference type="PROSITE" id="PS51186"/>
    </source>
</evidence>
<dbReference type="EMBL" id="BAAFGK010000001">
    <property type="protein sequence ID" value="GAB0055918.1"/>
    <property type="molecule type" value="Genomic_DNA"/>
</dbReference>
<evidence type="ECO:0000313" key="3">
    <source>
        <dbReference type="Proteomes" id="UP001628193"/>
    </source>
</evidence>
<dbReference type="Gene3D" id="3.40.50.1110">
    <property type="entry name" value="SGNH hydrolase"/>
    <property type="match status" value="1"/>
</dbReference>
<keyword evidence="3" id="KW-1185">Reference proteome</keyword>
<dbReference type="Gene3D" id="3.40.50.1000">
    <property type="entry name" value="HAD superfamily/HAD-like"/>
    <property type="match status" value="1"/>
</dbReference>
<reference evidence="2 3" key="1">
    <citation type="submission" date="2024-05" db="EMBL/GenBank/DDBJ databases">
        <authorList>
            <consortium name="Candidatus Magnetaquicoccaceae bacterium FCR-1 genome sequencing consortium"/>
            <person name="Shimoshige H."/>
            <person name="Shimamura S."/>
            <person name="Taoka A."/>
            <person name="Kobayashi H."/>
            <person name="Maekawa T."/>
        </authorList>
    </citation>
    <scope>NUCLEOTIDE SEQUENCE [LARGE SCALE GENOMIC DNA]</scope>
    <source>
        <strain evidence="2 3">FCR-1</strain>
    </source>
</reference>
<dbReference type="InterPro" id="IPR010033">
    <property type="entry name" value="HAD_SF_ppase_IIIC"/>
</dbReference>
<dbReference type="Proteomes" id="UP001628193">
    <property type="component" value="Unassembled WGS sequence"/>
</dbReference>
<gene>
    <name evidence="2" type="ORF">SIID45300_00217</name>
</gene>
<evidence type="ECO:0000313" key="2">
    <source>
        <dbReference type="EMBL" id="GAB0055918.1"/>
    </source>
</evidence>
<proteinExistence type="predicted"/>
<protein>
    <recommendedName>
        <fullName evidence="1">N-acetyltransferase domain-containing protein</fullName>
    </recommendedName>
</protein>
<dbReference type="Gene3D" id="3.40.630.30">
    <property type="match status" value="1"/>
</dbReference>
<dbReference type="RefSeq" id="WP_420903631.1">
    <property type="nucleotide sequence ID" value="NZ_BAAFGK010000001.1"/>
</dbReference>
<dbReference type="NCBIfam" id="TIGR01681">
    <property type="entry name" value="HAD-SF-IIIC"/>
    <property type="match status" value="1"/>
</dbReference>
<feature type="domain" description="N-acetyltransferase" evidence="1">
    <location>
        <begin position="435"/>
        <end position="583"/>
    </location>
</feature>
<dbReference type="NCBIfam" id="TIGR01686">
    <property type="entry name" value="FkbH"/>
    <property type="match status" value="1"/>
</dbReference>
<accession>A0ABQ0C4V2</accession>
<dbReference type="InterPro" id="IPR010037">
    <property type="entry name" value="FkbH_domain"/>
</dbReference>
<dbReference type="InterPro" id="IPR023214">
    <property type="entry name" value="HAD_sf"/>
</dbReference>
<dbReference type="SUPFAM" id="SSF56784">
    <property type="entry name" value="HAD-like"/>
    <property type="match status" value="1"/>
</dbReference>